<gene>
    <name evidence="4" type="primary">LOC107779130</name>
</gene>
<keyword evidence="2" id="KW-0812">Transmembrane</keyword>
<dbReference type="PANTHER" id="PTHR33834">
    <property type="entry name" value="SIGNALING PEPTIDE TAXIMIN 2"/>
    <property type="match status" value="1"/>
</dbReference>
<reference evidence="3" key="1">
    <citation type="journal article" date="2014" name="Nat. Commun.">
        <title>The tobacco genome sequence and its comparison with those of tomato and potato.</title>
        <authorList>
            <person name="Sierro N."/>
            <person name="Battey J.N."/>
            <person name="Ouadi S."/>
            <person name="Bakaher N."/>
            <person name="Bovet L."/>
            <person name="Willig A."/>
            <person name="Goepfert S."/>
            <person name="Peitsch M.C."/>
            <person name="Ivanov N.V."/>
        </authorList>
    </citation>
    <scope>NUCLEOTIDE SEQUENCE [LARGE SCALE GENOMIC DNA]</scope>
</reference>
<feature type="compositionally biased region" description="Basic and acidic residues" evidence="1">
    <location>
        <begin position="56"/>
        <end position="94"/>
    </location>
</feature>
<dbReference type="OMA" id="KETKCRP"/>
<proteinExistence type="predicted"/>
<keyword evidence="2" id="KW-1133">Transmembrane helix</keyword>
<protein>
    <submittedName>
        <fullName evidence="4">Uncharacterized protein LOC107779130</fullName>
    </submittedName>
</protein>
<dbReference type="InterPro" id="IPR055283">
    <property type="entry name" value="TAXIMIN_1/2"/>
</dbReference>
<dbReference type="KEGG" id="nta:107779130"/>
<evidence type="ECO:0000256" key="1">
    <source>
        <dbReference type="SAM" id="MobiDB-lite"/>
    </source>
</evidence>
<feature type="region of interest" description="Disordered" evidence="1">
    <location>
        <begin position="1"/>
        <end position="94"/>
    </location>
</feature>
<keyword evidence="2" id="KW-0472">Membrane</keyword>
<dbReference type="RefSeq" id="XP_016454965.1">
    <property type="nucleotide sequence ID" value="XM_016599479.1"/>
</dbReference>
<dbReference type="PaxDb" id="4097-A0A1S3YSN9"/>
<accession>A0A1S3YSN9</accession>
<name>A0A1S3YSN9_TOBAC</name>
<evidence type="ECO:0000313" key="3">
    <source>
        <dbReference type="Proteomes" id="UP000790787"/>
    </source>
</evidence>
<dbReference type="PANTHER" id="PTHR33834:SF12">
    <property type="entry name" value="CAVEOLIN"/>
    <property type="match status" value="1"/>
</dbReference>
<reference evidence="4" key="2">
    <citation type="submission" date="2025-08" db="UniProtKB">
        <authorList>
            <consortium name="RefSeq"/>
        </authorList>
    </citation>
    <scope>IDENTIFICATION</scope>
    <source>
        <tissue evidence="4">Leaf</tissue>
    </source>
</reference>
<dbReference type="RefSeq" id="XP_016454965.1">
    <property type="nucleotide sequence ID" value="XM_016599479.2"/>
</dbReference>
<dbReference type="OrthoDB" id="1921758at2759"/>
<organism evidence="3 4">
    <name type="scientific">Nicotiana tabacum</name>
    <name type="common">Common tobacco</name>
    <dbReference type="NCBI Taxonomy" id="4097"/>
    <lineage>
        <taxon>Eukaryota</taxon>
        <taxon>Viridiplantae</taxon>
        <taxon>Streptophyta</taxon>
        <taxon>Embryophyta</taxon>
        <taxon>Tracheophyta</taxon>
        <taxon>Spermatophyta</taxon>
        <taxon>Magnoliopsida</taxon>
        <taxon>eudicotyledons</taxon>
        <taxon>Gunneridae</taxon>
        <taxon>Pentapetalae</taxon>
        <taxon>asterids</taxon>
        <taxon>lamiids</taxon>
        <taxon>Solanales</taxon>
        <taxon>Solanaceae</taxon>
        <taxon>Nicotianoideae</taxon>
        <taxon>Nicotianeae</taxon>
        <taxon>Nicotiana</taxon>
    </lineage>
</organism>
<dbReference type="STRING" id="4097.A0A1S3YSN9"/>
<dbReference type="GeneID" id="107779130"/>
<evidence type="ECO:0000313" key="4">
    <source>
        <dbReference type="RefSeq" id="XP_016454965.1"/>
    </source>
</evidence>
<feature type="compositionally biased region" description="Basic and acidic residues" evidence="1">
    <location>
        <begin position="16"/>
        <end position="34"/>
    </location>
</feature>
<feature type="transmembrane region" description="Helical" evidence="2">
    <location>
        <begin position="104"/>
        <end position="122"/>
    </location>
</feature>
<dbReference type="Proteomes" id="UP000790787">
    <property type="component" value="Chromosome 3"/>
</dbReference>
<sequence>MDISEEKSAKSQLPIEGDHEQKATKSEETAKENDQGIITAPKTVKIESDANIAAEQVKEENPTEDKKNEEVKNEEKAGEDTKESAEGLDEEKKPSEKKFKCRPIAFLLGLPFALISLVLAFVGGIIWIFGLMLTCICPCCFCVTILVEMALGLVNAPFALFQYITDKIPF</sequence>
<dbReference type="AlphaFoldDB" id="A0A1S3YSN9"/>
<feature type="transmembrane region" description="Helical" evidence="2">
    <location>
        <begin position="128"/>
        <end position="154"/>
    </location>
</feature>
<evidence type="ECO:0000256" key="2">
    <source>
        <dbReference type="SAM" id="Phobius"/>
    </source>
</evidence>
<keyword evidence="3" id="KW-1185">Reference proteome</keyword>